<accession>E6PES8</accession>
<dbReference type="EMBL" id="CABO01000019">
    <property type="protein sequence ID" value="CBI01513.1"/>
    <property type="molecule type" value="Genomic_DNA"/>
</dbReference>
<dbReference type="AlphaFoldDB" id="E6PES8"/>
<gene>
    <name evidence="2" type="ORF">CARN1_0139</name>
    <name evidence="3" type="ORF">CARN4_1834</name>
</gene>
<protein>
    <recommendedName>
        <fullName evidence="1">DUF2249 domain-containing protein</fullName>
    </recommendedName>
</protein>
<evidence type="ECO:0000313" key="2">
    <source>
        <dbReference type="EMBL" id="CBH74964.1"/>
    </source>
</evidence>
<evidence type="ECO:0000259" key="1">
    <source>
        <dbReference type="Pfam" id="PF10006"/>
    </source>
</evidence>
<proteinExistence type="predicted"/>
<reference evidence="2" key="1">
    <citation type="submission" date="2009-10" db="EMBL/GenBank/DDBJ databases">
        <title>Diversity of trophic interactions inside an arsenic-rich microbial ecosystem.</title>
        <authorList>
            <person name="Bertin P.N."/>
            <person name="Heinrich-Salmeron A."/>
            <person name="Pelletier E."/>
            <person name="Goulhen-Chollet F."/>
            <person name="Arsene-Ploetze F."/>
            <person name="Gallien S."/>
            <person name="Calteau A."/>
            <person name="Vallenet D."/>
            <person name="Casiot C."/>
            <person name="Chane-Woon-Ming B."/>
            <person name="Giloteaux L."/>
            <person name="Barakat M."/>
            <person name="Bonnefoy V."/>
            <person name="Bruneel O."/>
            <person name="Chandler M."/>
            <person name="Cleiss J."/>
            <person name="Duran R."/>
            <person name="Elbaz-Poulichet F."/>
            <person name="Fonknechten N."/>
            <person name="Lauga B."/>
            <person name="Mornico D."/>
            <person name="Ortet P."/>
            <person name="Schaeffer C."/>
            <person name="Siguier P."/>
            <person name="Alexander Thil Smith A."/>
            <person name="Van Dorsselaer A."/>
            <person name="Weissenbach J."/>
            <person name="Medigue C."/>
            <person name="Le Paslier D."/>
        </authorList>
    </citation>
    <scope>NUCLEOTIDE SEQUENCE</scope>
</reference>
<feature type="domain" description="DUF2249" evidence="1">
    <location>
        <begin position="7"/>
        <end position="75"/>
    </location>
</feature>
<comment type="caution">
    <text evidence="2">The sequence shown here is derived from an EMBL/GenBank/DDBJ whole genome shotgun (WGS) entry which is preliminary data.</text>
</comment>
<name>E6PES8_9ZZZZ</name>
<dbReference type="EMBL" id="CABL01000005">
    <property type="protein sequence ID" value="CBH74964.1"/>
    <property type="molecule type" value="Genomic_DNA"/>
</dbReference>
<dbReference type="Pfam" id="PF10006">
    <property type="entry name" value="DUF2249"/>
    <property type="match status" value="1"/>
</dbReference>
<organism evidence="2">
    <name type="scientific">mine drainage metagenome</name>
    <dbReference type="NCBI Taxonomy" id="410659"/>
    <lineage>
        <taxon>unclassified sequences</taxon>
        <taxon>metagenomes</taxon>
        <taxon>ecological metagenomes</taxon>
    </lineage>
</organism>
<sequence>MATRTIELDVRPFHERGEEPFQAIMEAVEALGPDDAFLLVNSFEPIPLFGVMKKLGFSYTADEASPDEWRILFTRTT</sequence>
<evidence type="ECO:0000313" key="3">
    <source>
        <dbReference type="EMBL" id="CBI01513.1"/>
    </source>
</evidence>
<dbReference type="InterPro" id="IPR018720">
    <property type="entry name" value="DUF2249"/>
</dbReference>